<feature type="region of interest" description="Disordered" evidence="5">
    <location>
        <begin position="295"/>
        <end position="315"/>
    </location>
</feature>
<dbReference type="RefSeq" id="WP_145258229.1">
    <property type="nucleotide sequence ID" value="NZ_CP036279.1"/>
</dbReference>
<dbReference type="PROSITE" id="PS00108">
    <property type="entry name" value="PROTEIN_KINASE_ST"/>
    <property type="match status" value="1"/>
</dbReference>
<sequence>MQDDSTSSEPSSIEPERTDRLFAAAALIAGRLDEAAILGALRLLDERPLERLVDVFVSEGLVGESEVIKFRRTIDSGSHPAADNASKDTFLERLTERRVAQALKSVRDPSLRAFLQGMPSDPGDDGFATRRRECDLTELHGRGGFGEVWRGHQAALNREVAVKQLRPDSHKDAEATQRFLREAHIIASLQHPNIVPIYDLWADEEGFPRYSMRFVQGKTFDEVITEFHQRTRDRRRDRVELNEMLYIFLAVCDAIAFAHAHGVIHRDLKPENIMVSDFGQVVVLDWGLAKIVDTASDAPSPPGGGEAKGATPLPKRFGSVITGGGAIVGSPTYMSPEQAAGLGEAIGRTTDIYGLGGILYRMLTGSVPHPRTRNKWIGQHFAQIIKKETPRARSTAAWVPRPLDAICAKAMAKPQSARYQSVSELEMDIRCWLVDEPVSACQEPLGTRLRRWFLRRRVGTVVFVCFMVLSAVLACAAYFFLEADRRVIDQETTTQLRRSAESQQRMIDQKLEELEGDLQVLTGLTSLRRFTRQVVIKAPQNERAELEDVPADMRNVLDSNRYFNAIGIWILRGGQTTIYEVSHSEETSRAVFKETSLPQDVEQFLADSRSIPVGTTRAMIRSTETADGPEPSNMIAASPSLGEDGDVSIVIFIDADIRFLGLGTHRDDLVRTEVYITDDRGAILLAQDEPPKPAGGKQPLIQHLYPEATHYFSGKSPPSSDTEFFVTSGSRTVRVEPIVDEVFDGDAPIHLVKVRDLSHFVETLHETRSQVVVVVLFLLVGALVVIGGVLWLLTPPSNWSALGDVDSPRPPSSSREMG</sequence>
<dbReference type="EC" id="2.7.11.1" evidence="8"/>
<keyword evidence="1 8" id="KW-0808">Transferase</keyword>
<dbReference type="Gene3D" id="3.30.200.20">
    <property type="entry name" value="Phosphorylase Kinase, domain 1"/>
    <property type="match status" value="1"/>
</dbReference>
<evidence type="ECO:0000256" key="4">
    <source>
        <dbReference type="ARBA" id="ARBA00022840"/>
    </source>
</evidence>
<keyword evidence="4" id="KW-0067">ATP-binding</keyword>
<dbReference type="Pfam" id="PF00069">
    <property type="entry name" value="Pkinase"/>
    <property type="match status" value="1"/>
</dbReference>
<reference evidence="8 9" key="1">
    <citation type="submission" date="2019-02" db="EMBL/GenBank/DDBJ databases">
        <title>Deep-cultivation of Planctomycetes and their phenomic and genomic characterization uncovers novel biology.</title>
        <authorList>
            <person name="Wiegand S."/>
            <person name="Jogler M."/>
            <person name="Boedeker C."/>
            <person name="Pinto D."/>
            <person name="Vollmers J."/>
            <person name="Rivas-Marin E."/>
            <person name="Kohn T."/>
            <person name="Peeters S.H."/>
            <person name="Heuer A."/>
            <person name="Rast P."/>
            <person name="Oberbeckmann S."/>
            <person name="Bunk B."/>
            <person name="Jeske O."/>
            <person name="Meyerdierks A."/>
            <person name="Storesund J.E."/>
            <person name="Kallscheuer N."/>
            <person name="Luecker S."/>
            <person name="Lage O.M."/>
            <person name="Pohl T."/>
            <person name="Merkel B.J."/>
            <person name="Hornburger P."/>
            <person name="Mueller R.-W."/>
            <person name="Bruemmer F."/>
            <person name="Labrenz M."/>
            <person name="Spormann A.M."/>
            <person name="Op den Camp H."/>
            <person name="Overmann J."/>
            <person name="Amann R."/>
            <person name="Jetten M.S.M."/>
            <person name="Mascher T."/>
            <person name="Medema M.H."/>
            <person name="Devos D.P."/>
            <person name="Kaster A.-K."/>
            <person name="Ovreas L."/>
            <person name="Rohde M."/>
            <person name="Galperin M.Y."/>
            <person name="Jogler C."/>
        </authorList>
    </citation>
    <scope>NUCLEOTIDE SEQUENCE [LARGE SCALE GENOMIC DNA]</scope>
    <source>
        <strain evidence="8 9">Pan216</strain>
    </source>
</reference>
<dbReference type="PANTHER" id="PTHR43289">
    <property type="entry name" value="MITOGEN-ACTIVATED PROTEIN KINASE KINASE KINASE 20-RELATED"/>
    <property type="match status" value="1"/>
</dbReference>
<evidence type="ECO:0000256" key="2">
    <source>
        <dbReference type="ARBA" id="ARBA00022741"/>
    </source>
</evidence>
<dbReference type="EMBL" id="CP036279">
    <property type="protein sequence ID" value="QDU61665.1"/>
    <property type="molecule type" value="Genomic_DNA"/>
</dbReference>
<dbReference type="InterPro" id="IPR008271">
    <property type="entry name" value="Ser/Thr_kinase_AS"/>
</dbReference>
<dbReference type="CDD" id="cd14014">
    <property type="entry name" value="STKc_PknB_like"/>
    <property type="match status" value="1"/>
</dbReference>
<evidence type="ECO:0000256" key="1">
    <source>
        <dbReference type="ARBA" id="ARBA00022679"/>
    </source>
</evidence>
<dbReference type="Gene3D" id="1.10.510.10">
    <property type="entry name" value="Transferase(Phosphotransferase) domain 1"/>
    <property type="match status" value="1"/>
</dbReference>
<evidence type="ECO:0000256" key="6">
    <source>
        <dbReference type="SAM" id="Phobius"/>
    </source>
</evidence>
<dbReference type="SMART" id="SM00220">
    <property type="entry name" value="S_TKc"/>
    <property type="match status" value="1"/>
</dbReference>
<feature type="transmembrane region" description="Helical" evidence="6">
    <location>
        <begin position="458"/>
        <end position="481"/>
    </location>
</feature>
<evidence type="ECO:0000256" key="5">
    <source>
        <dbReference type="SAM" id="MobiDB-lite"/>
    </source>
</evidence>
<dbReference type="InterPro" id="IPR011009">
    <property type="entry name" value="Kinase-like_dom_sf"/>
</dbReference>
<proteinExistence type="predicted"/>
<keyword evidence="3 8" id="KW-0418">Kinase</keyword>
<evidence type="ECO:0000259" key="7">
    <source>
        <dbReference type="PROSITE" id="PS50011"/>
    </source>
</evidence>
<dbReference type="InterPro" id="IPR000719">
    <property type="entry name" value="Prot_kinase_dom"/>
</dbReference>
<keyword evidence="6" id="KW-1133">Transmembrane helix</keyword>
<evidence type="ECO:0000313" key="8">
    <source>
        <dbReference type="EMBL" id="QDU61665.1"/>
    </source>
</evidence>
<dbReference type="OrthoDB" id="258731at2"/>
<dbReference type="AlphaFoldDB" id="A0A518B3W5"/>
<keyword evidence="2" id="KW-0547">Nucleotide-binding</keyword>
<protein>
    <submittedName>
        <fullName evidence="8">Serine/threonine-protein kinase PknD</fullName>
        <ecNumber evidence="8">2.7.11.1</ecNumber>
    </submittedName>
</protein>
<dbReference type="KEGG" id="knv:Pan216_25260"/>
<keyword evidence="6" id="KW-0472">Membrane</keyword>
<feature type="transmembrane region" description="Helical" evidence="6">
    <location>
        <begin position="771"/>
        <end position="793"/>
    </location>
</feature>
<evidence type="ECO:0000256" key="3">
    <source>
        <dbReference type="ARBA" id="ARBA00022777"/>
    </source>
</evidence>
<gene>
    <name evidence="8" type="primary">pknD_14</name>
    <name evidence="8" type="ORF">Pan216_25260</name>
</gene>
<dbReference type="GO" id="GO:0004674">
    <property type="term" value="F:protein serine/threonine kinase activity"/>
    <property type="evidence" value="ECO:0007669"/>
    <property type="project" value="UniProtKB-EC"/>
</dbReference>
<feature type="domain" description="Protein kinase" evidence="7">
    <location>
        <begin position="134"/>
        <end position="433"/>
    </location>
</feature>
<dbReference type="SUPFAM" id="SSF56112">
    <property type="entry name" value="Protein kinase-like (PK-like)"/>
    <property type="match status" value="1"/>
</dbReference>
<keyword evidence="9" id="KW-1185">Reference proteome</keyword>
<evidence type="ECO:0000313" key="9">
    <source>
        <dbReference type="Proteomes" id="UP000317093"/>
    </source>
</evidence>
<name>A0A518B3W5_9BACT</name>
<organism evidence="8 9">
    <name type="scientific">Kolteria novifilia</name>
    <dbReference type="NCBI Taxonomy" id="2527975"/>
    <lineage>
        <taxon>Bacteria</taxon>
        <taxon>Pseudomonadati</taxon>
        <taxon>Planctomycetota</taxon>
        <taxon>Planctomycetia</taxon>
        <taxon>Kolteriales</taxon>
        <taxon>Kolteriaceae</taxon>
        <taxon>Kolteria</taxon>
    </lineage>
</organism>
<dbReference type="PANTHER" id="PTHR43289:SF6">
    <property type="entry name" value="SERINE_THREONINE-PROTEIN KINASE NEKL-3"/>
    <property type="match status" value="1"/>
</dbReference>
<dbReference type="GO" id="GO:0005524">
    <property type="term" value="F:ATP binding"/>
    <property type="evidence" value="ECO:0007669"/>
    <property type="project" value="UniProtKB-KW"/>
</dbReference>
<accession>A0A518B3W5</accession>
<dbReference type="Proteomes" id="UP000317093">
    <property type="component" value="Chromosome"/>
</dbReference>
<dbReference type="PROSITE" id="PS50011">
    <property type="entry name" value="PROTEIN_KINASE_DOM"/>
    <property type="match status" value="1"/>
</dbReference>
<keyword evidence="6" id="KW-0812">Transmembrane</keyword>